<evidence type="ECO:0000256" key="2">
    <source>
        <dbReference type="ARBA" id="ARBA00023002"/>
    </source>
</evidence>
<dbReference type="InterPro" id="IPR002347">
    <property type="entry name" value="SDR_fam"/>
</dbReference>
<keyword evidence="2" id="KW-0560">Oxidoreductase</keyword>
<accession>A0ABD5NBR7</accession>
<protein>
    <submittedName>
        <fullName evidence="3">SDR family oxidoreductase</fullName>
    </submittedName>
</protein>
<dbReference type="Proteomes" id="UP001595660">
    <property type="component" value="Unassembled WGS sequence"/>
</dbReference>
<dbReference type="GeneID" id="69117517"/>
<comment type="caution">
    <text evidence="3">The sequence shown here is derived from an EMBL/GenBank/DDBJ whole genome shotgun (WGS) entry which is preliminary data.</text>
</comment>
<dbReference type="FunFam" id="3.40.50.720:FF:000084">
    <property type="entry name" value="Short-chain dehydrogenase reductase"/>
    <property type="match status" value="1"/>
</dbReference>
<evidence type="ECO:0000313" key="4">
    <source>
        <dbReference type="Proteomes" id="UP001595660"/>
    </source>
</evidence>
<name>A0ABD5NBR7_9EURY</name>
<comment type="similarity">
    <text evidence="1">Belongs to the short-chain dehydrogenases/reductases (SDR) family.</text>
</comment>
<organism evidence="3 4">
    <name type="scientific">Halobacterium litoreum</name>
    <dbReference type="NCBI Taxonomy" id="2039234"/>
    <lineage>
        <taxon>Archaea</taxon>
        <taxon>Methanobacteriati</taxon>
        <taxon>Methanobacteriota</taxon>
        <taxon>Stenosarchaea group</taxon>
        <taxon>Halobacteria</taxon>
        <taxon>Halobacteriales</taxon>
        <taxon>Halobacteriaceae</taxon>
        <taxon>Halobacterium</taxon>
    </lineage>
</organism>
<dbReference type="RefSeq" id="WP_232572281.1">
    <property type="nucleotide sequence ID" value="NZ_CP089466.1"/>
</dbReference>
<evidence type="ECO:0000313" key="3">
    <source>
        <dbReference type="EMBL" id="MFC3476572.1"/>
    </source>
</evidence>
<dbReference type="InterPro" id="IPR036291">
    <property type="entry name" value="NAD(P)-bd_dom_sf"/>
</dbReference>
<dbReference type="PRINTS" id="PR00081">
    <property type="entry name" value="GDHRDH"/>
</dbReference>
<dbReference type="Pfam" id="PF13561">
    <property type="entry name" value="adh_short_C2"/>
    <property type="match status" value="1"/>
</dbReference>
<keyword evidence="4" id="KW-1185">Reference proteome</keyword>
<evidence type="ECO:0000256" key="1">
    <source>
        <dbReference type="ARBA" id="ARBA00006484"/>
    </source>
</evidence>
<sequence length="263" mass="27706">MDLGLEGNAALVAASSSGLGKAAATALAREGANVVVNGRDEQRLDDAVAEIREVGGGDVVGVSADLTDPDAAETLVERTVEEFGGLDHLVTNAGGPPSKSFAETTEREWYEAYDLLVMSVVRLVREATEHLQADGGGSVVTSTSRSVKEALDDLVLSNSVRMSVVGLEKTLSRELAPEVRVNAVLPGAHRTERLEYLVQNAVDRGEYDTYEASLASWTDDIPVGDLGDPEEFGNLVAFLLSERASFVNGEAVTVDGGSGRSNL</sequence>
<dbReference type="AlphaFoldDB" id="A0ABD5NBR7"/>
<dbReference type="Gene3D" id="3.40.50.720">
    <property type="entry name" value="NAD(P)-binding Rossmann-like Domain"/>
    <property type="match status" value="1"/>
</dbReference>
<gene>
    <name evidence="3" type="ORF">ACFOKC_02415</name>
</gene>
<dbReference type="SUPFAM" id="SSF51735">
    <property type="entry name" value="NAD(P)-binding Rossmann-fold domains"/>
    <property type="match status" value="1"/>
</dbReference>
<proteinExistence type="inferred from homology"/>
<reference evidence="3 4" key="1">
    <citation type="journal article" date="2019" name="Int. J. Syst. Evol. Microbiol.">
        <title>The Global Catalogue of Microorganisms (GCM) 10K type strain sequencing project: providing services to taxonomists for standard genome sequencing and annotation.</title>
        <authorList>
            <consortium name="The Broad Institute Genomics Platform"/>
            <consortium name="The Broad Institute Genome Sequencing Center for Infectious Disease"/>
            <person name="Wu L."/>
            <person name="Ma J."/>
        </authorList>
    </citation>
    <scope>NUCLEOTIDE SEQUENCE [LARGE SCALE GENOMIC DNA]</scope>
    <source>
        <strain evidence="3 4">CGMCC 1.12562</strain>
    </source>
</reference>
<dbReference type="PANTHER" id="PTHR43943:SF17">
    <property type="entry name" value="3-PHENYLPROPIONATE-DIHYDRODIOL_CINNAMIC ACID-DIHYDRODIOL DEHYDROGENASE"/>
    <property type="match status" value="1"/>
</dbReference>
<dbReference type="GO" id="GO:0016491">
    <property type="term" value="F:oxidoreductase activity"/>
    <property type="evidence" value="ECO:0007669"/>
    <property type="project" value="UniProtKB-KW"/>
</dbReference>
<dbReference type="EMBL" id="JBHRWN010000002">
    <property type="protein sequence ID" value="MFC3476572.1"/>
    <property type="molecule type" value="Genomic_DNA"/>
</dbReference>
<dbReference type="PANTHER" id="PTHR43943">
    <property type="entry name" value="DEHYDROGENASE/REDUCTASE (SDR FAMILY) MEMBER 4"/>
    <property type="match status" value="1"/>
</dbReference>